<reference evidence="2 3" key="1">
    <citation type="submission" date="2021-06" db="EMBL/GenBank/DDBJ databases">
        <authorList>
            <person name="Grouzdev D.S."/>
            <person name="Koziaeva V."/>
        </authorList>
    </citation>
    <scope>NUCLEOTIDE SEQUENCE [LARGE SCALE GENOMIC DNA]</scope>
    <source>
        <strain evidence="2 3">22</strain>
    </source>
</reference>
<dbReference type="RefSeq" id="WP_261966540.1">
    <property type="nucleotide sequence ID" value="NZ_JAHHZF010000001.1"/>
</dbReference>
<feature type="compositionally biased region" description="Basic and acidic residues" evidence="1">
    <location>
        <begin position="14"/>
        <end position="27"/>
    </location>
</feature>
<evidence type="ECO:0000313" key="3">
    <source>
        <dbReference type="Proteomes" id="UP000766595"/>
    </source>
</evidence>
<evidence type="ECO:0000256" key="1">
    <source>
        <dbReference type="SAM" id="MobiDB-lite"/>
    </source>
</evidence>
<dbReference type="Proteomes" id="UP000766595">
    <property type="component" value="Unassembled WGS sequence"/>
</dbReference>
<sequence>MAESPPHVPAPSRSEAKAESRKRDLETLRSGGRSADEINAANGVLARVAPNRIRIVAVRRLASEPGMK</sequence>
<protein>
    <submittedName>
        <fullName evidence="2">Uncharacterized protein</fullName>
    </submittedName>
</protein>
<comment type="caution">
    <text evidence="2">The sequence shown here is derived from an EMBL/GenBank/DDBJ whole genome shotgun (WGS) entry which is preliminary data.</text>
</comment>
<organism evidence="2 3">
    <name type="scientific">Prosthecodimorpha staleyi</name>
    <dbReference type="NCBI Taxonomy" id="2840188"/>
    <lineage>
        <taxon>Bacteria</taxon>
        <taxon>Pseudomonadati</taxon>
        <taxon>Pseudomonadota</taxon>
        <taxon>Alphaproteobacteria</taxon>
        <taxon>Hyphomicrobiales</taxon>
        <taxon>Ancalomicrobiaceae</taxon>
        <taxon>Prosthecodimorpha</taxon>
    </lineage>
</organism>
<keyword evidence="3" id="KW-1185">Reference proteome</keyword>
<accession>A0A947GD15</accession>
<dbReference type="EMBL" id="JAHHZF010000001">
    <property type="protein sequence ID" value="MBT9287825.1"/>
    <property type="molecule type" value="Genomic_DNA"/>
</dbReference>
<proteinExistence type="predicted"/>
<gene>
    <name evidence="2" type="ORF">KL771_00045</name>
</gene>
<feature type="region of interest" description="Disordered" evidence="1">
    <location>
        <begin position="1"/>
        <end position="38"/>
    </location>
</feature>
<name>A0A947GD15_9HYPH</name>
<evidence type="ECO:0000313" key="2">
    <source>
        <dbReference type="EMBL" id="MBT9287825.1"/>
    </source>
</evidence>
<dbReference type="AlphaFoldDB" id="A0A947GD15"/>